<keyword evidence="3" id="KW-0804">Transcription</keyword>
<protein>
    <recommendedName>
        <fullName evidence="6">Velvet domain-containing protein</fullName>
    </recommendedName>
</protein>
<evidence type="ECO:0000256" key="5">
    <source>
        <dbReference type="SAM" id="MobiDB-lite"/>
    </source>
</evidence>
<evidence type="ECO:0000259" key="6">
    <source>
        <dbReference type="PROSITE" id="PS51821"/>
    </source>
</evidence>
<proteinExistence type="predicted"/>
<dbReference type="Pfam" id="PF11754">
    <property type="entry name" value="Velvet"/>
    <property type="match status" value="1"/>
</dbReference>
<comment type="subcellular location">
    <subcellularLocation>
        <location evidence="1">Nucleus</location>
    </subcellularLocation>
</comment>
<dbReference type="InterPro" id="IPR021740">
    <property type="entry name" value="Velvet"/>
</dbReference>
<accession>A0A1Y2CS85</accession>
<evidence type="ECO:0000256" key="3">
    <source>
        <dbReference type="ARBA" id="ARBA00023163"/>
    </source>
</evidence>
<reference evidence="7 8" key="1">
    <citation type="submission" date="2016-07" db="EMBL/GenBank/DDBJ databases">
        <title>Pervasive Adenine N6-methylation of Active Genes in Fungi.</title>
        <authorList>
            <consortium name="DOE Joint Genome Institute"/>
            <person name="Mondo S.J."/>
            <person name="Dannebaum R.O."/>
            <person name="Kuo R.C."/>
            <person name="Labutti K."/>
            <person name="Haridas S."/>
            <person name="Kuo A."/>
            <person name="Salamov A."/>
            <person name="Ahrendt S.R."/>
            <person name="Lipzen A."/>
            <person name="Sullivan W."/>
            <person name="Andreopoulos W.B."/>
            <person name="Clum A."/>
            <person name="Lindquist E."/>
            <person name="Daum C."/>
            <person name="Ramamoorthy G.K."/>
            <person name="Gryganskyi A."/>
            <person name="Culley D."/>
            <person name="Magnuson J.K."/>
            <person name="James T.Y."/>
            <person name="O'Malley M.A."/>
            <person name="Stajich J.E."/>
            <person name="Spatafora J.W."/>
            <person name="Visel A."/>
            <person name="Grigoriev I.V."/>
        </authorList>
    </citation>
    <scope>NUCLEOTIDE SEQUENCE [LARGE SCALE GENOMIC DNA]</scope>
    <source>
        <strain evidence="7 8">JEL800</strain>
    </source>
</reference>
<evidence type="ECO:0000256" key="2">
    <source>
        <dbReference type="ARBA" id="ARBA00023015"/>
    </source>
</evidence>
<dbReference type="AlphaFoldDB" id="A0A1Y2CS85"/>
<feature type="region of interest" description="Disordered" evidence="5">
    <location>
        <begin position="15"/>
        <end position="50"/>
    </location>
</feature>
<dbReference type="PROSITE" id="PS51821">
    <property type="entry name" value="VELVET"/>
    <property type="match status" value="1"/>
</dbReference>
<keyword evidence="8" id="KW-1185">Reference proteome</keyword>
<dbReference type="PANTHER" id="PTHR33572:SF3">
    <property type="entry name" value="VELVET COMPLEX SUBUNIT B"/>
    <property type="match status" value="1"/>
</dbReference>
<evidence type="ECO:0000313" key="8">
    <source>
        <dbReference type="Proteomes" id="UP000193642"/>
    </source>
</evidence>
<dbReference type="InterPro" id="IPR037525">
    <property type="entry name" value="Velvet_dom"/>
</dbReference>
<dbReference type="Gene3D" id="2.60.40.3960">
    <property type="entry name" value="Velvet domain"/>
    <property type="match status" value="1"/>
</dbReference>
<dbReference type="EMBL" id="MCGO01000008">
    <property type="protein sequence ID" value="ORY49861.1"/>
    <property type="molecule type" value="Genomic_DNA"/>
</dbReference>
<organism evidence="7 8">
    <name type="scientific">Rhizoclosmatium globosum</name>
    <dbReference type="NCBI Taxonomy" id="329046"/>
    <lineage>
        <taxon>Eukaryota</taxon>
        <taxon>Fungi</taxon>
        <taxon>Fungi incertae sedis</taxon>
        <taxon>Chytridiomycota</taxon>
        <taxon>Chytridiomycota incertae sedis</taxon>
        <taxon>Chytridiomycetes</taxon>
        <taxon>Chytridiales</taxon>
        <taxon>Chytriomycetaceae</taxon>
        <taxon>Rhizoclosmatium</taxon>
    </lineage>
</organism>
<evidence type="ECO:0000256" key="1">
    <source>
        <dbReference type="ARBA" id="ARBA00004123"/>
    </source>
</evidence>
<keyword evidence="4" id="KW-0539">Nucleus</keyword>
<keyword evidence="2" id="KW-0805">Transcription regulation</keyword>
<gene>
    <name evidence="7" type="ORF">BCR33DRAFT_713465</name>
</gene>
<name>A0A1Y2CS85_9FUNG</name>
<dbReference type="Proteomes" id="UP000193642">
    <property type="component" value="Unassembled WGS sequence"/>
</dbReference>
<comment type="caution">
    <text evidence="7">The sequence shown here is derived from an EMBL/GenBank/DDBJ whole genome shotgun (WGS) entry which is preliminary data.</text>
</comment>
<dbReference type="GO" id="GO:0005634">
    <property type="term" value="C:nucleus"/>
    <property type="evidence" value="ECO:0007669"/>
    <property type="project" value="UniProtKB-SubCell"/>
</dbReference>
<dbReference type="PANTHER" id="PTHR33572">
    <property type="entry name" value="SPORE DEVELOPMENT REGULATOR VOSA"/>
    <property type="match status" value="1"/>
</dbReference>
<sequence>MSNKSPPFLHIPVAADVPESPKMPGPSNPLFDLLNSEDLPPSPASSSRPNEITHKLCKVVPAPGYNTSYNLIGQDLALAQVLEDLVGDEGIYFVFQDLCVRCTGKFRLHFDVFDIRRPGPAICSVISDEIEVFRTNHFPGMPDTTELSKCFARQDVPIKISSQGPG</sequence>
<feature type="domain" description="Velvet" evidence="6">
    <location>
        <begin position="1"/>
        <end position="161"/>
    </location>
</feature>
<dbReference type="OrthoDB" id="2139270at2759"/>
<evidence type="ECO:0000256" key="4">
    <source>
        <dbReference type="ARBA" id="ARBA00023242"/>
    </source>
</evidence>
<evidence type="ECO:0000313" key="7">
    <source>
        <dbReference type="EMBL" id="ORY49861.1"/>
    </source>
</evidence>
<dbReference type="InterPro" id="IPR038491">
    <property type="entry name" value="Velvet_dom_sf"/>
</dbReference>